<name>A0A9P1IP46_9PELO</name>
<keyword evidence="3" id="KW-1185">Reference proteome</keyword>
<dbReference type="AlphaFoldDB" id="A0A9P1IP46"/>
<sequence length="354" mass="39688">MSNQNQVPTIKIPRIGVQSNRFLNGQNYTGTHFASSTIPRNAPIDIYNSPTYVVDHLQTRRLSEIDKPYYMPTLLSTSETERFSTAPIRLRQQFQETEFSHASPQNLDQNIRISRFPATSQAIGLNTDKIVHITPLEIAPVEPEKNPAAESMQDVNLLALYNNSSLAYQRVCYLLSRYPAVALCLIATWMLWGRGLGLNTVQQNENIAYIVSLAAGIFILSSQILLSFSHHGSYSTAKVLANFYHFSNLIGLLLSAAIIVFSAISFQNVKNVDTTLQYCKQLDPTYMNNNIGSCISPSDRLIFLSILIGSSASIILLYVFSGIYGCIGQVQMKEKRQIEYKRYSAAQDNLAFKY</sequence>
<feature type="transmembrane region" description="Helical" evidence="1">
    <location>
        <begin position="249"/>
        <end position="266"/>
    </location>
</feature>
<evidence type="ECO:0000256" key="1">
    <source>
        <dbReference type="SAM" id="Phobius"/>
    </source>
</evidence>
<dbReference type="Proteomes" id="UP001152747">
    <property type="component" value="Unassembled WGS sequence"/>
</dbReference>
<evidence type="ECO:0000313" key="3">
    <source>
        <dbReference type="Proteomes" id="UP001152747"/>
    </source>
</evidence>
<feature type="transmembrane region" description="Helical" evidence="1">
    <location>
        <begin position="207"/>
        <end position="228"/>
    </location>
</feature>
<evidence type="ECO:0008006" key="4">
    <source>
        <dbReference type="Google" id="ProtNLM"/>
    </source>
</evidence>
<keyword evidence="1" id="KW-1133">Transmembrane helix</keyword>
<comment type="caution">
    <text evidence="2">The sequence shown here is derived from an EMBL/GenBank/DDBJ whole genome shotgun (WGS) entry which is preliminary data.</text>
</comment>
<protein>
    <recommendedName>
        <fullName evidence="4">Transmembrane protein</fullName>
    </recommendedName>
</protein>
<gene>
    <name evidence="2" type="ORF">CAMP_LOCUS10476</name>
</gene>
<proteinExistence type="predicted"/>
<feature type="transmembrane region" description="Helical" evidence="1">
    <location>
        <begin position="301"/>
        <end position="327"/>
    </location>
</feature>
<feature type="transmembrane region" description="Helical" evidence="1">
    <location>
        <begin position="171"/>
        <end position="192"/>
    </location>
</feature>
<keyword evidence="1" id="KW-0472">Membrane</keyword>
<evidence type="ECO:0000313" key="2">
    <source>
        <dbReference type="EMBL" id="CAI5447839.1"/>
    </source>
</evidence>
<accession>A0A9P1IP46</accession>
<dbReference type="OrthoDB" id="5799294at2759"/>
<keyword evidence="1" id="KW-0812">Transmembrane</keyword>
<dbReference type="EMBL" id="CANHGI010000004">
    <property type="protein sequence ID" value="CAI5447839.1"/>
    <property type="molecule type" value="Genomic_DNA"/>
</dbReference>
<organism evidence="2 3">
    <name type="scientific">Caenorhabditis angaria</name>
    <dbReference type="NCBI Taxonomy" id="860376"/>
    <lineage>
        <taxon>Eukaryota</taxon>
        <taxon>Metazoa</taxon>
        <taxon>Ecdysozoa</taxon>
        <taxon>Nematoda</taxon>
        <taxon>Chromadorea</taxon>
        <taxon>Rhabditida</taxon>
        <taxon>Rhabditina</taxon>
        <taxon>Rhabditomorpha</taxon>
        <taxon>Rhabditoidea</taxon>
        <taxon>Rhabditidae</taxon>
        <taxon>Peloderinae</taxon>
        <taxon>Caenorhabditis</taxon>
    </lineage>
</organism>
<reference evidence="2" key="1">
    <citation type="submission" date="2022-11" db="EMBL/GenBank/DDBJ databases">
        <authorList>
            <person name="Kikuchi T."/>
        </authorList>
    </citation>
    <scope>NUCLEOTIDE SEQUENCE</scope>
    <source>
        <strain evidence="2">PS1010</strain>
    </source>
</reference>